<proteinExistence type="predicted"/>
<feature type="region of interest" description="Disordered" evidence="3">
    <location>
        <begin position="1"/>
        <end position="77"/>
    </location>
</feature>
<feature type="domain" description="RRM" evidence="4">
    <location>
        <begin position="192"/>
        <end position="307"/>
    </location>
</feature>
<keyword evidence="6" id="KW-1185">Reference proteome</keyword>
<dbReference type="OrthoDB" id="1875751at2759"/>
<gene>
    <name evidence="5" type="ORF">DOTSEDRAFT_168630</name>
</gene>
<evidence type="ECO:0000313" key="5">
    <source>
        <dbReference type="EMBL" id="EME46222.1"/>
    </source>
</evidence>
<dbReference type="OMA" id="RVWVNQL"/>
<accession>N1PS69</accession>
<evidence type="ECO:0000259" key="4">
    <source>
        <dbReference type="PROSITE" id="PS50102"/>
    </source>
</evidence>
<dbReference type="InterPro" id="IPR000504">
    <property type="entry name" value="RRM_dom"/>
</dbReference>
<evidence type="ECO:0000256" key="1">
    <source>
        <dbReference type="ARBA" id="ARBA00022884"/>
    </source>
</evidence>
<name>N1PS69_DOTSN</name>
<feature type="region of interest" description="Disordered" evidence="3">
    <location>
        <begin position="263"/>
        <end position="288"/>
    </location>
</feature>
<keyword evidence="1 2" id="KW-0694">RNA-binding</keyword>
<reference evidence="5 6" key="2">
    <citation type="journal article" date="2012" name="PLoS Pathog.">
        <title>Diverse lifestyles and strategies of plant pathogenesis encoded in the genomes of eighteen Dothideomycetes fungi.</title>
        <authorList>
            <person name="Ohm R.A."/>
            <person name="Feau N."/>
            <person name="Henrissat B."/>
            <person name="Schoch C.L."/>
            <person name="Horwitz B.A."/>
            <person name="Barry K.W."/>
            <person name="Condon B.J."/>
            <person name="Copeland A.C."/>
            <person name="Dhillon B."/>
            <person name="Glaser F."/>
            <person name="Hesse C.N."/>
            <person name="Kosti I."/>
            <person name="LaButti K."/>
            <person name="Lindquist E.A."/>
            <person name="Lucas S."/>
            <person name="Salamov A.A."/>
            <person name="Bradshaw R.E."/>
            <person name="Ciuffetti L."/>
            <person name="Hamelin R.C."/>
            <person name="Kema G.H.J."/>
            <person name="Lawrence C."/>
            <person name="Scott J.A."/>
            <person name="Spatafora J.W."/>
            <person name="Turgeon B.G."/>
            <person name="de Wit P.J.G.M."/>
            <person name="Zhong S."/>
            <person name="Goodwin S.B."/>
            <person name="Grigoriev I.V."/>
        </authorList>
    </citation>
    <scope>NUCLEOTIDE SEQUENCE [LARGE SCALE GENOMIC DNA]</scope>
    <source>
        <strain evidence="6">NZE10 / CBS 128990</strain>
    </source>
</reference>
<dbReference type="AlphaFoldDB" id="N1PS69"/>
<sequence>MSSSPEVDKKRKRDVKSEDELEIDVNLPEPPSKKAKRKEKKAKTKKSSAEEAELNPARAAQIKDEEDENKPISKSAEPAKRSDYGIWIGNLAFTATKESLREFLLREGGISAEDVTRVHMPINEQKQNKGFAYVDFTTEAVLQIALGLSERLSGGRKVLIKNAKSFEGRPEKPKVEKGVAADGSINGKEPSKRIFVGNLAFDITKDELSEHFAQAGQVEDVFLATFEDSGKCKGFGWVTFSDMESATNAVKGYVWKESDVKEQVVNDDDSDESEEGKKKPKRKTHKPRKWFINRYNGRTMRCEFAEDAQTRYKKRYGKGSAKEQRSTVPGARQAASARENAPRKERDDKYKKMGKDERQEVRRKKFDARTKAPGKALAQAPRASAAIVAGAGSKVTFDE</sequence>
<evidence type="ECO:0000313" key="6">
    <source>
        <dbReference type="Proteomes" id="UP000016933"/>
    </source>
</evidence>
<dbReference type="PANTHER" id="PTHR23236:SF95">
    <property type="entry name" value="NUCLEOLAR PROTEIN 13"/>
    <property type="match status" value="1"/>
</dbReference>
<dbReference type="PANTHER" id="PTHR23236">
    <property type="entry name" value="EUKARYOTIC TRANSLATION INITIATION FACTOR 4B/4H"/>
    <property type="match status" value="1"/>
</dbReference>
<feature type="domain" description="RRM" evidence="4">
    <location>
        <begin position="84"/>
        <end position="165"/>
    </location>
</feature>
<dbReference type="Gene3D" id="3.30.70.330">
    <property type="match status" value="2"/>
</dbReference>
<feature type="compositionally biased region" description="Basic residues" evidence="3">
    <location>
        <begin position="33"/>
        <end position="46"/>
    </location>
</feature>
<dbReference type="EMBL" id="KB446537">
    <property type="protein sequence ID" value="EME46222.1"/>
    <property type="molecule type" value="Genomic_DNA"/>
</dbReference>
<dbReference type="InterPro" id="IPR035979">
    <property type="entry name" value="RBD_domain_sf"/>
</dbReference>
<dbReference type="SMART" id="SM00360">
    <property type="entry name" value="RRM"/>
    <property type="match status" value="2"/>
</dbReference>
<dbReference type="eggNOG" id="KOG4210">
    <property type="taxonomic scope" value="Eukaryota"/>
</dbReference>
<dbReference type="SUPFAM" id="SSF54928">
    <property type="entry name" value="RNA-binding domain, RBD"/>
    <property type="match status" value="1"/>
</dbReference>
<organism evidence="5 6">
    <name type="scientific">Dothistroma septosporum (strain NZE10 / CBS 128990)</name>
    <name type="common">Red band needle blight fungus</name>
    <name type="synonym">Mycosphaerella pini</name>
    <dbReference type="NCBI Taxonomy" id="675120"/>
    <lineage>
        <taxon>Eukaryota</taxon>
        <taxon>Fungi</taxon>
        <taxon>Dikarya</taxon>
        <taxon>Ascomycota</taxon>
        <taxon>Pezizomycotina</taxon>
        <taxon>Dothideomycetes</taxon>
        <taxon>Dothideomycetidae</taxon>
        <taxon>Mycosphaerellales</taxon>
        <taxon>Mycosphaerellaceae</taxon>
        <taxon>Dothistroma</taxon>
    </lineage>
</organism>
<dbReference type="InterPro" id="IPR012677">
    <property type="entry name" value="Nucleotide-bd_a/b_plait_sf"/>
</dbReference>
<reference evidence="6" key="1">
    <citation type="journal article" date="2012" name="PLoS Genet.">
        <title>The genomes of the fungal plant pathogens Cladosporium fulvum and Dothistroma septosporum reveal adaptation to different hosts and lifestyles but also signatures of common ancestry.</title>
        <authorList>
            <person name="de Wit P.J.G.M."/>
            <person name="van der Burgt A."/>
            <person name="Oekmen B."/>
            <person name="Stergiopoulos I."/>
            <person name="Abd-Elsalam K.A."/>
            <person name="Aerts A.L."/>
            <person name="Bahkali A.H."/>
            <person name="Beenen H.G."/>
            <person name="Chettri P."/>
            <person name="Cox M.P."/>
            <person name="Datema E."/>
            <person name="de Vries R.P."/>
            <person name="Dhillon B."/>
            <person name="Ganley A.R."/>
            <person name="Griffiths S.A."/>
            <person name="Guo Y."/>
            <person name="Hamelin R.C."/>
            <person name="Henrissat B."/>
            <person name="Kabir M.S."/>
            <person name="Jashni M.K."/>
            <person name="Kema G."/>
            <person name="Klaubauf S."/>
            <person name="Lapidus A."/>
            <person name="Levasseur A."/>
            <person name="Lindquist E."/>
            <person name="Mehrabi R."/>
            <person name="Ohm R.A."/>
            <person name="Owen T.J."/>
            <person name="Salamov A."/>
            <person name="Schwelm A."/>
            <person name="Schijlen E."/>
            <person name="Sun H."/>
            <person name="van den Burg H.A."/>
            <person name="van Ham R.C.H.J."/>
            <person name="Zhang S."/>
            <person name="Goodwin S.B."/>
            <person name="Grigoriev I.V."/>
            <person name="Collemare J."/>
            <person name="Bradshaw R.E."/>
        </authorList>
    </citation>
    <scope>NUCLEOTIDE SEQUENCE [LARGE SCALE GENOMIC DNA]</scope>
    <source>
        <strain evidence="6">NZE10 / CBS 128990</strain>
    </source>
</reference>
<dbReference type="GO" id="GO:0005730">
    <property type="term" value="C:nucleolus"/>
    <property type="evidence" value="ECO:0007669"/>
    <property type="project" value="TreeGrafter"/>
</dbReference>
<feature type="region of interest" description="Disordered" evidence="3">
    <location>
        <begin position="315"/>
        <end position="378"/>
    </location>
</feature>
<dbReference type="Pfam" id="PF00076">
    <property type="entry name" value="RRM_1"/>
    <property type="match status" value="2"/>
</dbReference>
<dbReference type="GO" id="GO:0003723">
    <property type="term" value="F:RNA binding"/>
    <property type="evidence" value="ECO:0007669"/>
    <property type="project" value="UniProtKB-UniRule"/>
</dbReference>
<feature type="compositionally biased region" description="Basic residues" evidence="3">
    <location>
        <begin position="278"/>
        <end position="288"/>
    </location>
</feature>
<feature type="compositionally biased region" description="Basic and acidic residues" evidence="3">
    <location>
        <begin position="340"/>
        <end position="360"/>
    </location>
</feature>
<feature type="compositionally biased region" description="Acidic residues" evidence="3">
    <location>
        <begin position="265"/>
        <end position="274"/>
    </location>
</feature>
<dbReference type="PROSITE" id="PS50102">
    <property type="entry name" value="RRM"/>
    <property type="match status" value="2"/>
</dbReference>
<evidence type="ECO:0000256" key="2">
    <source>
        <dbReference type="PROSITE-ProRule" id="PRU00176"/>
    </source>
</evidence>
<dbReference type="HOGENOM" id="CLU_027451_1_1_1"/>
<dbReference type="STRING" id="675120.N1PS69"/>
<protein>
    <recommendedName>
        <fullName evidence="4">RRM domain-containing protein</fullName>
    </recommendedName>
</protein>
<evidence type="ECO:0000256" key="3">
    <source>
        <dbReference type="SAM" id="MobiDB-lite"/>
    </source>
</evidence>
<dbReference type="Proteomes" id="UP000016933">
    <property type="component" value="Unassembled WGS sequence"/>
</dbReference>